<accession>A0A5R9FVX4</accession>
<evidence type="ECO:0000313" key="1">
    <source>
        <dbReference type="EMBL" id="TLS48232.1"/>
    </source>
</evidence>
<dbReference type="EMBL" id="VCIW01000045">
    <property type="protein sequence ID" value="TLS48232.1"/>
    <property type="molecule type" value="Genomic_DNA"/>
</dbReference>
<evidence type="ECO:0000313" key="2">
    <source>
        <dbReference type="Proteomes" id="UP000309676"/>
    </source>
</evidence>
<comment type="caution">
    <text evidence="1">The sequence shown here is derived from an EMBL/GenBank/DDBJ whole genome shotgun (WGS) entry which is preliminary data.</text>
</comment>
<reference evidence="1 2" key="1">
    <citation type="submission" date="2019-05" db="EMBL/GenBank/DDBJ databases">
        <authorList>
            <person name="Narsing Rao M.P."/>
            <person name="Li W.J."/>
        </authorList>
    </citation>
    <scope>NUCLEOTIDE SEQUENCE [LARGE SCALE GENOMIC DNA]</scope>
    <source>
        <strain evidence="1 2">SYSU_K30003</strain>
    </source>
</reference>
<sequence length="121" mass="13963">MCRNTLDLYDVLHRHHDCFTCREKPPKKTSWHWNKFVESNYPRNRLSDSGLTAAIVGGAAVTVQDVLEAFEKKQSELIEIGTRYGLDHPDVLKCSQELDVIHNRLQAFMMIESGIRIGHRQ</sequence>
<dbReference type="SUPFAM" id="SSF140500">
    <property type="entry name" value="BAS1536-like"/>
    <property type="match status" value="1"/>
</dbReference>
<dbReference type="GO" id="GO:0046983">
    <property type="term" value="F:protein dimerization activity"/>
    <property type="evidence" value="ECO:0007669"/>
    <property type="project" value="InterPro"/>
</dbReference>
<organism evidence="1 2">
    <name type="scientific">Paenibacillus antri</name>
    <dbReference type="NCBI Taxonomy" id="2582848"/>
    <lineage>
        <taxon>Bacteria</taxon>
        <taxon>Bacillati</taxon>
        <taxon>Bacillota</taxon>
        <taxon>Bacilli</taxon>
        <taxon>Bacillales</taxon>
        <taxon>Paenibacillaceae</taxon>
        <taxon>Paenibacillus</taxon>
    </lineage>
</organism>
<dbReference type="InterPro" id="IPR018540">
    <property type="entry name" value="Spo0E-like"/>
</dbReference>
<dbReference type="AlphaFoldDB" id="A0A5R9FVX4"/>
<gene>
    <name evidence="1" type="ORF">FE782_31835</name>
</gene>
<dbReference type="Proteomes" id="UP000309676">
    <property type="component" value="Unassembled WGS sequence"/>
</dbReference>
<dbReference type="Gene3D" id="4.10.280.10">
    <property type="entry name" value="Helix-loop-helix DNA-binding domain"/>
    <property type="match status" value="1"/>
</dbReference>
<dbReference type="InterPro" id="IPR036638">
    <property type="entry name" value="HLH_DNA-bd_sf"/>
</dbReference>
<dbReference type="Pfam" id="PF09388">
    <property type="entry name" value="SpoOE-like"/>
    <property type="match status" value="1"/>
</dbReference>
<name>A0A5R9FVX4_9BACL</name>
<protein>
    <submittedName>
        <fullName evidence="1">Aspartyl-phosphate phosphatase Spo0E family protein</fullName>
    </submittedName>
</protein>
<dbReference type="GO" id="GO:0043937">
    <property type="term" value="P:regulation of sporulation"/>
    <property type="evidence" value="ECO:0007669"/>
    <property type="project" value="InterPro"/>
</dbReference>
<dbReference type="InterPro" id="IPR037208">
    <property type="entry name" value="Spo0E-like_sf"/>
</dbReference>
<keyword evidence="2" id="KW-1185">Reference proteome</keyword>
<proteinExistence type="predicted"/>